<evidence type="ECO:0000313" key="2">
    <source>
        <dbReference type="Proteomes" id="UP001459277"/>
    </source>
</evidence>
<reference evidence="1 2" key="1">
    <citation type="submission" date="2024-01" db="EMBL/GenBank/DDBJ databases">
        <title>A telomere-to-telomere, gap-free genome of sweet tea (Lithocarpus litseifolius).</title>
        <authorList>
            <person name="Zhou J."/>
        </authorList>
    </citation>
    <scope>NUCLEOTIDE SEQUENCE [LARGE SCALE GENOMIC DNA]</scope>
    <source>
        <strain evidence="1">Zhou-2022a</strain>
        <tissue evidence="1">Leaf</tissue>
    </source>
</reference>
<organism evidence="1 2">
    <name type="scientific">Lithocarpus litseifolius</name>
    <dbReference type="NCBI Taxonomy" id="425828"/>
    <lineage>
        <taxon>Eukaryota</taxon>
        <taxon>Viridiplantae</taxon>
        <taxon>Streptophyta</taxon>
        <taxon>Embryophyta</taxon>
        <taxon>Tracheophyta</taxon>
        <taxon>Spermatophyta</taxon>
        <taxon>Magnoliopsida</taxon>
        <taxon>eudicotyledons</taxon>
        <taxon>Gunneridae</taxon>
        <taxon>Pentapetalae</taxon>
        <taxon>rosids</taxon>
        <taxon>fabids</taxon>
        <taxon>Fagales</taxon>
        <taxon>Fagaceae</taxon>
        <taxon>Lithocarpus</taxon>
    </lineage>
</organism>
<accession>A0AAW2DFV9</accession>
<proteinExistence type="predicted"/>
<gene>
    <name evidence="1" type="ORF">SO802_009970</name>
</gene>
<dbReference type="AlphaFoldDB" id="A0AAW2DFV9"/>
<name>A0AAW2DFV9_9ROSI</name>
<dbReference type="EMBL" id="JAZDWU010000003">
    <property type="protein sequence ID" value="KAL0008468.1"/>
    <property type="molecule type" value="Genomic_DNA"/>
</dbReference>
<evidence type="ECO:0000313" key="1">
    <source>
        <dbReference type="EMBL" id="KAL0008468.1"/>
    </source>
</evidence>
<protein>
    <submittedName>
        <fullName evidence="1">Uncharacterized protein</fullName>
    </submittedName>
</protein>
<dbReference type="Proteomes" id="UP001459277">
    <property type="component" value="Unassembled WGS sequence"/>
</dbReference>
<keyword evidence="2" id="KW-1185">Reference proteome</keyword>
<comment type="caution">
    <text evidence="1">The sequence shown here is derived from an EMBL/GenBank/DDBJ whole genome shotgun (WGS) entry which is preliminary data.</text>
</comment>
<sequence>MRDAKYQLWRADIPYAEHLINGMEYDEFSETRLMPAFIQEVDPAGGGLVDPPYLPWLVYACGPDSFA</sequence>